<evidence type="ECO:0000256" key="1">
    <source>
        <dbReference type="SAM" id="MobiDB-lite"/>
    </source>
</evidence>
<evidence type="ECO:0000313" key="3">
    <source>
        <dbReference type="Proteomes" id="UP001565368"/>
    </source>
</evidence>
<dbReference type="EMBL" id="JBBXJM010000001">
    <property type="protein sequence ID" value="KAL1413423.1"/>
    <property type="molecule type" value="Genomic_DNA"/>
</dbReference>
<dbReference type="RefSeq" id="XP_069213367.1">
    <property type="nucleotide sequence ID" value="XM_069349823.1"/>
</dbReference>
<evidence type="ECO:0000313" key="2">
    <source>
        <dbReference type="EMBL" id="KAL1413423.1"/>
    </source>
</evidence>
<keyword evidence="3" id="KW-1185">Reference proteome</keyword>
<feature type="region of interest" description="Disordered" evidence="1">
    <location>
        <begin position="289"/>
        <end position="314"/>
    </location>
</feature>
<name>A0ABR3QFB4_9TREE</name>
<sequence>MGESKVDKLKQRQAQWAGTPLAVPNVINLLSALQEYHRPLTRDDHVAASEVFEVVGVVGLAKFFYAGLKSKNALLELASTGTLGPDTALAGDVISRTRECALPGVYLDTGERSGLELGADITHLYCGSLRCIPSNPNALPGVCERVFHHHETKSYRDAHPDAQHYKLMYGEGLNDPHHYLFLWSCKWDELADVVNLVQARFPKADAGLVRGAVTTRFECVLILGLQLYVTPKNSELYPILKKHSVVYGRLQGIERANADTAANPGLASGFTSATGTAARKRLIELEEADPERKQRRLAPLIASNQSEERKDGQSTTALGERYMKWTTRYDTPPTNTAKGWNKHSNPSYVLAVMTSPPVASHLSLLLGVKVASAIRLRLPQQLRSAIEGEGVWFKAVPTPDGLWSTQGTRVQVWRGDTLSATFGLDSYDDRTPAGPSGLAPAETFQVFTAFLDYASQA</sequence>
<dbReference type="Proteomes" id="UP001565368">
    <property type="component" value="Unassembled WGS sequence"/>
</dbReference>
<comment type="caution">
    <text evidence="2">The sequence shown here is derived from an EMBL/GenBank/DDBJ whole genome shotgun (WGS) entry which is preliminary data.</text>
</comment>
<dbReference type="GeneID" id="95982232"/>
<organism evidence="2 3">
    <name type="scientific">Vanrija albida</name>
    <dbReference type="NCBI Taxonomy" id="181172"/>
    <lineage>
        <taxon>Eukaryota</taxon>
        <taxon>Fungi</taxon>
        <taxon>Dikarya</taxon>
        <taxon>Basidiomycota</taxon>
        <taxon>Agaricomycotina</taxon>
        <taxon>Tremellomycetes</taxon>
        <taxon>Trichosporonales</taxon>
        <taxon>Trichosporonaceae</taxon>
        <taxon>Vanrija</taxon>
    </lineage>
</organism>
<reference evidence="2 3" key="1">
    <citation type="submission" date="2023-08" db="EMBL/GenBank/DDBJ databases">
        <title>Annotated Genome Sequence of Vanrija albida AlHP1.</title>
        <authorList>
            <person name="Herzog R."/>
        </authorList>
    </citation>
    <scope>NUCLEOTIDE SEQUENCE [LARGE SCALE GENOMIC DNA]</scope>
    <source>
        <strain evidence="2 3">AlHP1</strain>
    </source>
</reference>
<accession>A0ABR3QFB4</accession>
<gene>
    <name evidence="2" type="ORF">Q8F55_001189</name>
</gene>
<protein>
    <submittedName>
        <fullName evidence="2">Uncharacterized protein</fullName>
    </submittedName>
</protein>
<proteinExistence type="predicted"/>